<reference evidence="1" key="1">
    <citation type="submission" date="2020-04" db="EMBL/GenBank/DDBJ databases">
        <authorList>
            <person name="Zhang T."/>
        </authorList>
    </citation>
    <scope>NUCLEOTIDE SEQUENCE</scope>
    <source>
        <strain evidence="1">HKST-UBA15</strain>
    </source>
</reference>
<proteinExistence type="predicted"/>
<evidence type="ECO:0000313" key="2">
    <source>
        <dbReference type="Proteomes" id="UP000745577"/>
    </source>
</evidence>
<sequence length="93" mass="10547">MEKEIDISTLVEAIAKLKNEDEIQAFLSDILTKSEQSTLTMRLKVAKLLDKGSPYKQIERETGASSATIAKISEYLKYGYDGYRTVIERLDNK</sequence>
<protein>
    <submittedName>
        <fullName evidence="1">DNA-binding transcriptional regulator</fullName>
    </submittedName>
</protein>
<dbReference type="PANTHER" id="PTHR40080:SF1">
    <property type="entry name" value="TRPR-LIKE PROTEIN YERC_YECD"/>
    <property type="match status" value="1"/>
</dbReference>
<evidence type="ECO:0000313" key="1">
    <source>
        <dbReference type="EMBL" id="MCA9379605.1"/>
    </source>
</evidence>
<name>A0A955I6C1_9BACT</name>
<dbReference type="InterPro" id="IPR010921">
    <property type="entry name" value="Trp_repressor/repl_initiator"/>
</dbReference>
<organism evidence="1 2">
    <name type="scientific">Candidatus Dojkabacteria bacterium</name>
    <dbReference type="NCBI Taxonomy" id="2099670"/>
    <lineage>
        <taxon>Bacteria</taxon>
        <taxon>Candidatus Dojkabacteria</taxon>
    </lineage>
</organism>
<dbReference type="InterPro" id="IPR000831">
    <property type="entry name" value="Trp_repress"/>
</dbReference>
<accession>A0A955I6C1</accession>
<dbReference type="SUPFAM" id="SSF48295">
    <property type="entry name" value="TrpR-like"/>
    <property type="match status" value="1"/>
</dbReference>
<dbReference type="GO" id="GO:0043565">
    <property type="term" value="F:sequence-specific DNA binding"/>
    <property type="evidence" value="ECO:0007669"/>
    <property type="project" value="InterPro"/>
</dbReference>
<dbReference type="EMBL" id="JAGQLL010000004">
    <property type="protein sequence ID" value="MCA9379605.1"/>
    <property type="molecule type" value="Genomic_DNA"/>
</dbReference>
<dbReference type="InterPro" id="IPR013368">
    <property type="entry name" value="YecD_YerC"/>
</dbReference>
<dbReference type="NCBIfam" id="TIGR02531">
    <property type="entry name" value="yecD_yerC"/>
    <property type="match status" value="1"/>
</dbReference>
<comment type="caution">
    <text evidence="1">The sequence shown here is derived from an EMBL/GenBank/DDBJ whole genome shotgun (WGS) entry which is preliminary data.</text>
</comment>
<dbReference type="PIRSF" id="PIRSF012508">
    <property type="entry name" value="YerC"/>
    <property type="match status" value="1"/>
</dbReference>
<reference evidence="1" key="2">
    <citation type="journal article" date="2021" name="Microbiome">
        <title>Successional dynamics and alternative stable states in a saline activated sludge microbial community over 9 years.</title>
        <authorList>
            <person name="Wang Y."/>
            <person name="Ye J."/>
            <person name="Ju F."/>
            <person name="Liu L."/>
            <person name="Boyd J.A."/>
            <person name="Deng Y."/>
            <person name="Parks D.H."/>
            <person name="Jiang X."/>
            <person name="Yin X."/>
            <person name="Woodcroft B.J."/>
            <person name="Tyson G.W."/>
            <person name="Hugenholtz P."/>
            <person name="Polz M.F."/>
            <person name="Zhang T."/>
        </authorList>
    </citation>
    <scope>NUCLEOTIDE SEQUENCE</scope>
    <source>
        <strain evidence="1">HKST-UBA15</strain>
    </source>
</reference>
<keyword evidence="1" id="KW-0238">DNA-binding</keyword>
<dbReference type="InterPro" id="IPR038116">
    <property type="entry name" value="TrpR-like_sf"/>
</dbReference>
<dbReference type="Pfam" id="PF01371">
    <property type="entry name" value="Trp_repressor"/>
    <property type="match status" value="1"/>
</dbReference>
<dbReference type="Proteomes" id="UP000745577">
    <property type="component" value="Unassembled WGS sequence"/>
</dbReference>
<dbReference type="AlphaFoldDB" id="A0A955I6C1"/>
<gene>
    <name evidence="1" type="ORF">KC675_00310</name>
</gene>
<dbReference type="GO" id="GO:0003700">
    <property type="term" value="F:DNA-binding transcription factor activity"/>
    <property type="evidence" value="ECO:0007669"/>
    <property type="project" value="InterPro"/>
</dbReference>
<dbReference type="PANTHER" id="PTHR40080">
    <property type="entry name" value="LMO1763 PROTEIN"/>
    <property type="match status" value="1"/>
</dbReference>
<dbReference type="Gene3D" id="1.10.1270.10">
    <property type="entry name" value="TrpR-like"/>
    <property type="match status" value="1"/>
</dbReference>